<evidence type="ECO:0000256" key="6">
    <source>
        <dbReference type="ARBA" id="ARBA00023136"/>
    </source>
</evidence>
<feature type="transmembrane region" description="Helical" evidence="10">
    <location>
        <begin position="39"/>
        <end position="58"/>
    </location>
</feature>
<keyword evidence="13" id="KW-1185">Reference proteome</keyword>
<evidence type="ECO:0000313" key="12">
    <source>
        <dbReference type="EMBL" id="KAK1163162.1"/>
    </source>
</evidence>
<dbReference type="PANTHER" id="PTHR22750">
    <property type="entry name" value="G-PROTEIN COUPLED RECEPTOR"/>
    <property type="match status" value="1"/>
</dbReference>
<evidence type="ECO:0000313" key="13">
    <source>
        <dbReference type="Proteomes" id="UP001230051"/>
    </source>
</evidence>
<accession>A0AAD8D6N5</accession>
<sequence>MNPNIIAWILTISSVLIIGTNLLIAAALLLIIQKKGSMSWYFVLNLAVADILVGIGITGIATELFNAHASMTHKTGCLLRMACVTSPCAASILTMFLIAFDRYLAIKLPLRYINIMTTRTLAACLSGLWLFSFLVGFLPVMVKDLQNEQHYDGFCALFLVVRPKDMIIVFCVAFFPVFLVFIFFYCDILKIAYSHERQIREAQHAGSHRAQTGHYTRDMKALRTVTILVGCFTISWTPFFMTSVVQAFCEGCHLYQVIENYLWLLGLSNSLLNPLVYAYWQLEVREQIGIMFAQMRVRIFPASATIATVFSVAHIPTENNQREGK</sequence>
<keyword evidence="7 9" id="KW-0675">Receptor</keyword>
<comment type="subcellular location">
    <subcellularLocation>
        <location evidence="1">Cell membrane</location>
        <topology evidence="1">Multi-pass membrane protein</topology>
    </subcellularLocation>
</comment>
<dbReference type="InterPro" id="IPR000276">
    <property type="entry name" value="GPCR_Rhodpsn"/>
</dbReference>
<evidence type="ECO:0000256" key="8">
    <source>
        <dbReference type="ARBA" id="ARBA00023224"/>
    </source>
</evidence>
<feature type="domain" description="G-protein coupled receptors family 1 profile" evidence="11">
    <location>
        <begin position="20"/>
        <end position="277"/>
    </location>
</feature>
<dbReference type="PROSITE" id="PS00237">
    <property type="entry name" value="G_PROTEIN_RECEP_F1_1"/>
    <property type="match status" value="1"/>
</dbReference>
<evidence type="ECO:0000256" key="9">
    <source>
        <dbReference type="RuleBase" id="RU000688"/>
    </source>
</evidence>
<keyword evidence="6 10" id="KW-0472">Membrane</keyword>
<organism evidence="12 13">
    <name type="scientific">Acipenser oxyrinchus oxyrinchus</name>
    <dbReference type="NCBI Taxonomy" id="40147"/>
    <lineage>
        <taxon>Eukaryota</taxon>
        <taxon>Metazoa</taxon>
        <taxon>Chordata</taxon>
        <taxon>Craniata</taxon>
        <taxon>Vertebrata</taxon>
        <taxon>Euteleostomi</taxon>
        <taxon>Actinopterygii</taxon>
        <taxon>Chondrostei</taxon>
        <taxon>Acipenseriformes</taxon>
        <taxon>Acipenseridae</taxon>
        <taxon>Acipenser</taxon>
    </lineage>
</organism>
<evidence type="ECO:0000256" key="10">
    <source>
        <dbReference type="SAM" id="Phobius"/>
    </source>
</evidence>
<reference evidence="12" key="1">
    <citation type="submission" date="2022-02" db="EMBL/GenBank/DDBJ databases">
        <title>Atlantic sturgeon de novo genome assembly.</title>
        <authorList>
            <person name="Stock M."/>
            <person name="Klopp C."/>
            <person name="Guiguen Y."/>
            <person name="Cabau C."/>
            <person name="Parinello H."/>
            <person name="Santidrian Yebra-Pimentel E."/>
            <person name="Kuhl H."/>
            <person name="Dirks R.P."/>
            <person name="Guessner J."/>
            <person name="Wuertz S."/>
            <person name="Du K."/>
            <person name="Schartl M."/>
        </authorList>
    </citation>
    <scope>NUCLEOTIDE SEQUENCE</scope>
    <source>
        <strain evidence="12">STURGEONOMICS-FGT-2020</strain>
        <tissue evidence="12">Whole blood</tissue>
    </source>
</reference>
<dbReference type="AlphaFoldDB" id="A0AAD8D6N5"/>
<feature type="transmembrane region" description="Helical" evidence="10">
    <location>
        <begin position="261"/>
        <end position="279"/>
    </location>
</feature>
<evidence type="ECO:0000256" key="2">
    <source>
        <dbReference type="ARBA" id="ARBA00022475"/>
    </source>
</evidence>
<evidence type="ECO:0000256" key="3">
    <source>
        <dbReference type="ARBA" id="ARBA00022692"/>
    </source>
</evidence>
<feature type="transmembrane region" description="Helical" evidence="10">
    <location>
        <begin position="6"/>
        <end position="32"/>
    </location>
</feature>
<evidence type="ECO:0000256" key="7">
    <source>
        <dbReference type="ARBA" id="ARBA00023170"/>
    </source>
</evidence>
<dbReference type="EMBL" id="JAGXEW010000015">
    <property type="protein sequence ID" value="KAK1163162.1"/>
    <property type="molecule type" value="Genomic_DNA"/>
</dbReference>
<feature type="transmembrane region" description="Helical" evidence="10">
    <location>
        <begin position="121"/>
        <end position="142"/>
    </location>
</feature>
<keyword evidence="3 9" id="KW-0812">Transmembrane</keyword>
<dbReference type="InterPro" id="IPR017452">
    <property type="entry name" value="GPCR_Rhodpsn_7TM"/>
</dbReference>
<dbReference type="Gene3D" id="1.20.1070.10">
    <property type="entry name" value="Rhodopsin 7-helix transmembrane proteins"/>
    <property type="match status" value="1"/>
</dbReference>
<feature type="transmembrane region" description="Helical" evidence="10">
    <location>
        <begin position="221"/>
        <end position="241"/>
    </location>
</feature>
<comment type="similarity">
    <text evidence="9">Belongs to the G-protein coupled receptor 1 family.</text>
</comment>
<keyword evidence="4 10" id="KW-1133">Transmembrane helix</keyword>
<dbReference type="SUPFAM" id="SSF81321">
    <property type="entry name" value="Family A G protein-coupled receptor-like"/>
    <property type="match status" value="1"/>
</dbReference>
<dbReference type="PRINTS" id="PR00237">
    <property type="entry name" value="GPCRRHODOPSN"/>
</dbReference>
<proteinExistence type="inferred from homology"/>
<evidence type="ECO:0000259" key="11">
    <source>
        <dbReference type="PROSITE" id="PS50262"/>
    </source>
</evidence>
<evidence type="ECO:0000256" key="5">
    <source>
        <dbReference type="ARBA" id="ARBA00023040"/>
    </source>
</evidence>
<feature type="transmembrane region" description="Helical" evidence="10">
    <location>
        <begin position="78"/>
        <end position="100"/>
    </location>
</feature>
<keyword evidence="5 9" id="KW-0297">G-protein coupled receptor</keyword>
<dbReference type="PROSITE" id="PS50262">
    <property type="entry name" value="G_PROTEIN_RECEP_F1_2"/>
    <property type="match status" value="1"/>
</dbReference>
<dbReference type="Proteomes" id="UP001230051">
    <property type="component" value="Unassembled WGS sequence"/>
</dbReference>
<evidence type="ECO:0000256" key="4">
    <source>
        <dbReference type="ARBA" id="ARBA00022989"/>
    </source>
</evidence>
<comment type="caution">
    <text evidence="12">The sequence shown here is derived from an EMBL/GenBank/DDBJ whole genome shotgun (WGS) entry which is preliminary data.</text>
</comment>
<feature type="transmembrane region" description="Helical" evidence="10">
    <location>
        <begin position="299"/>
        <end position="317"/>
    </location>
</feature>
<feature type="transmembrane region" description="Helical" evidence="10">
    <location>
        <begin position="167"/>
        <end position="188"/>
    </location>
</feature>
<gene>
    <name evidence="12" type="primary">Gpr119</name>
    <name evidence="12" type="ORF">AOXY_G16547</name>
</gene>
<protein>
    <submittedName>
        <fullName evidence="12">Glucose-dependent insulinotropic receptor-like</fullName>
    </submittedName>
</protein>
<dbReference type="GO" id="GO:0005886">
    <property type="term" value="C:plasma membrane"/>
    <property type="evidence" value="ECO:0007669"/>
    <property type="project" value="UniProtKB-SubCell"/>
</dbReference>
<evidence type="ECO:0000256" key="1">
    <source>
        <dbReference type="ARBA" id="ARBA00004651"/>
    </source>
</evidence>
<dbReference type="GO" id="GO:0004930">
    <property type="term" value="F:G protein-coupled receptor activity"/>
    <property type="evidence" value="ECO:0007669"/>
    <property type="project" value="UniProtKB-KW"/>
</dbReference>
<dbReference type="Pfam" id="PF00001">
    <property type="entry name" value="7tm_1"/>
    <property type="match status" value="1"/>
</dbReference>
<name>A0AAD8D6N5_ACIOX</name>
<keyword evidence="2" id="KW-1003">Cell membrane</keyword>
<keyword evidence="8 9" id="KW-0807">Transducer</keyword>